<evidence type="ECO:0000256" key="1">
    <source>
        <dbReference type="ARBA" id="ARBA00007025"/>
    </source>
</evidence>
<dbReference type="InterPro" id="IPR038718">
    <property type="entry name" value="SNF2-like_sf"/>
</dbReference>
<feature type="domain" description="Helicase ATP-binding" evidence="13">
    <location>
        <begin position="438"/>
        <end position="637"/>
    </location>
</feature>
<dbReference type="InterPro" id="IPR017907">
    <property type="entry name" value="Znf_RING_CS"/>
</dbReference>
<dbReference type="EMBL" id="PJQD01000085">
    <property type="protein sequence ID" value="POY71282.1"/>
    <property type="molecule type" value="Genomic_DNA"/>
</dbReference>
<dbReference type="GO" id="GO:0008270">
    <property type="term" value="F:zinc ion binding"/>
    <property type="evidence" value="ECO:0007669"/>
    <property type="project" value="UniProtKB-KW"/>
</dbReference>
<dbReference type="Pfam" id="PF00271">
    <property type="entry name" value="Helicase_C"/>
    <property type="match status" value="1"/>
</dbReference>
<dbReference type="SMART" id="SM00487">
    <property type="entry name" value="DEXDc"/>
    <property type="match status" value="1"/>
</dbReference>
<dbReference type="Gene3D" id="3.40.50.300">
    <property type="entry name" value="P-loop containing nucleotide triphosphate hydrolases"/>
    <property type="match status" value="1"/>
</dbReference>
<dbReference type="InterPro" id="IPR000330">
    <property type="entry name" value="SNF2_N"/>
</dbReference>
<dbReference type="PROSITE" id="PS51192">
    <property type="entry name" value="HELICASE_ATP_BIND_1"/>
    <property type="match status" value="1"/>
</dbReference>
<dbReference type="AlphaFoldDB" id="A0A2S5B3C7"/>
<evidence type="ECO:0000256" key="4">
    <source>
        <dbReference type="ARBA" id="ARBA00022771"/>
    </source>
</evidence>
<evidence type="ECO:0000256" key="9">
    <source>
        <dbReference type="PROSITE-ProRule" id="PRU00175"/>
    </source>
</evidence>
<protein>
    <submittedName>
        <fullName evidence="14">Uncharacterized protein</fullName>
    </submittedName>
</protein>
<name>A0A2S5B3C7_9BASI</name>
<dbReference type="CDD" id="cd18793">
    <property type="entry name" value="SF2_C_SNF"/>
    <property type="match status" value="1"/>
</dbReference>
<evidence type="ECO:0000256" key="2">
    <source>
        <dbReference type="ARBA" id="ARBA00022723"/>
    </source>
</evidence>
<evidence type="ECO:0000256" key="8">
    <source>
        <dbReference type="ARBA" id="ARBA00022840"/>
    </source>
</evidence>
<dbReference type="PANTHER" id="PTHR45626">
    <property type="entry name" value="TRANSCRIPTION TERMINATION FACTOR 2-RELATED"/>
    <property type="match status" value="1"/>
</dbReference>
<dbReference type="InterPro" id="IPR050628">
    <property type="entry name" value="SNF2_RAD54_helicase_TF"/>
</dbReference>
<dbReference type="InterPro" id="IPR013083">
    <property type="entry name" value="Znf_RING/FYVE/PHD"/>
</dbReference>
<dbReference type="PROSITE" id="PS50089">
    <property type="entry name" value="ZF_RING_2"/>
    <property type="match status" value="1"/>
</dbReference>
<dbReference type="CDD" id="cd18008">
    <property type="entry name" value="DEXDc_SHPRH-like"/>
    <property type="match status" value="1"/>
</dbReference>
<keyword evidence="2" id="KW-0479">Metal-binding</keyword>
<comment type="similarity">
    <text evidence="1">Belongs to the SNF2/RAD54 helicase family.</text>
</comment>
<dbReference type="Proteomes" id="UP000237144">
    <property type="component" value="Unassembled WGS sequence"/>
</dbReference>
<keyword evidence="15" id="KW-1185">Reference proteome</keyword>
<evidence type="ECO:0000256" key="10">
    <source>
        <dbReference type="SAM" id="Coils"/>
    </source>
</evidence>
<feature type="domain" description="RING-type" evidence="12">
    <location>
        <begin position="793"/>
        <end position="853"/>
    </location>
</feature>
<dbReference type="InterPro" id="IPR027417">
    <property type="entry name" value="P-loop_NTPase"/>
</dbReference>
<dbReference type="GO" id="GO:0006281">
    <property type="term" value="P:DNA repair"/>
    <property type="evidence" value="ECO:0007669"/>
    <property type="project" value="TreeGrafter"/>
</dbReference>
<keyword evidence="8" id="KW-0067">ATP-binding</keyword>
<dbReference type="PROSITE" id="PS00518">
    <property type="entry name" value="ZF_RING_1"/>
    <property type="match status" value="1"/>
</dbReference>
<dbReference type="SUPFAM" id="SSF52540">
    <property type="entry name" value="P-loop containing nucleoside triphosphate hydrolases"/>
    <property type="match status" value="2"/>
</dbReference>
<proteinExistence type="inferred from homology"/>
<evidence type="ECO:0000256" key="5">
    <source>
        <dbReference type="ARBA" id="ARBA00022801"/>
    </source>
</evidence>
<feature type="compositionally biased region" description="Basic and acidic residues" evidence="11">
    <location>
        <begin position="856"/>
        <end position="877"/>
    </location>
</feature>
<evidence type="ECO:0000259" key="13">
    <source>
        <dbReference type="PROSITE" id="PS51192"/>
    </source>
</evidence>
<gene>
    <name evidence="14" type="ORF">BMF94_5594</name>
</gene>
<keyword evidence="5" id="KW-0378">Hydrolase</keyword>
<evidence type="ECO:0000256" key="3">
    <source>
        <dbReference type="ARBA" id="ARBA00022741"/>
    </source>
</evidence>
<dbReference type="GO" id="GO:0004386">
    <property type="term" value="F:helicase activity"/>
    <property type="evidence" value="ECO:0007669"/>
    <property type="project" value="UniProtKB-KW"/>
</dbReference>
<dbReference type="OrthoDB" id="423559at2759"/>
<keyword evidence="3" id="KW-0547">Nucleotide-binding</keyword>
<dbReference type="Pfam" id="PF00176">
    <property type="entry name" value="SNF2-rel_dom"/>
    <property type="match status" value="1"/>
</dbReference>
<dbReference type="SUPFAM" id="SSF57850">
    <property type="entry name" value="RING/U-box"/>
    <property type="match status" value="1"/>
</dbReference>
<keyword evidence="6" id="KW-0347">Helicase</keyword>
<evidence type="ECO:0000256" key="11">
    <source>
        <dbReference type="SAM" id="MobiDB-lite"/>
    </source>
</evidence>
<feature type="coiled-coil region" evidence="10">
    <location>
        <begin position="736"/>
        <end position="763"/>
    </location>
</feature>
<evidence type="ECO:0000256" key="6">
    <source>
        <dbReference type="ARBA" id="ARBA00022806"/>
    </source>
</evidence>
<feature type="compositionally biased region" description="Low complexity" evidence="11">
    <location>
        <begin position="169"/>
        <end position="186"/>
    </location>
</feature>
<dbReference type="Gene3D" id="3.30.40.10">
    <property type="entry name" value="Zinc/RING finger domain, C3HC4 (zinc finger)"/>
    <property type="match status" value="1"/>
</dbReference>
<accession>A0A2S5B3C7</accession>
<evidence type="ECO:0000313" key="14">
    <source>
        <dbReference type="EMBL" id="POY71282.1"/>
    </source>
</evidence>
<sequence>MAAHGPDVETVLRNAFQCPDGQALSAAQSSCRPEFMQHLRQFPNDTNFVVEPKAGAGFGMVLCLENSCFIEIPLEPSPFKPDDGGAERGVGWLQKYGEHIQRSPAHVTARNARIQTDKAIKAEAPPDSWTSNIKKSSSASASALSSNAEPLAMAASAGPDRKPAYQPVASGSGSSSDAGSTSFGFGKAPKKRPSDPKPASSAGAVFSDDDLEPLDKKPKLDAEPGVLSQARQNTLDRPDMTAASSAVAVAQRKVEALRIAEQAALAAYSAKSLEPLAQRPPTWAADFGYLQAKYTTVVAELREARLALDREKLNAQRVALANGFASTASGYGVPAGDATMAAMNALSGQMPGQYPLHGDDSDDEDAALWRAVNGGKDLNQEELDEFVKGVCDSEGFEGNANVNAAATIIGLKDQKDYLPHMRIRLMPHQIIACAWMKNQEAGKQYGGILADEMGLGKTIEAIATCILNPSQDPKEKTTLVLAPLALLQQWKDELEEKVEKDHVSVLIYHGPDRKSYKERHLRKYDFVLTTYSTLVHDYGDEESLEKKAKLKAKRQQKSTGEAQDWEDFLETGEDGPLFKMCWYRVIIDEAQSIRNRNTKISRAVTRLDSLYRWALTGTPVTNSLGDLYPIFRFLQLKPWYDWARYREHVVKWEKNQPNIAGRKAQVILRTDSKLDGKELITLPKKTITMNELEFSPEEREIYEMVETKAQQKFNKFLKAGTVMRNYSHLCVHPALIVDAEQTMAKKEEMKQQIKEDATRARREVGADFVALLRKKRLEVAVERNGTEIAEDECAICVEAYAQNENGAVVTRCGHIFCLGCIEDYLKGAAPQDHDDEGAEEKCKANQRPCPMCRKPFAREESGKEREKSKASKQDEGKGKAFAMTWSWGEQEPSTKILWAYNELERMFTEDPTDKVIIISSFTSALELMDEFLQRKNIRTCRYQGDMGISDREQTLKILKKSKKCRVMLHLAWSTAVESQAFDRVHRIGQEKSRKQGLADAATGEGTGQKMGKLTVDDLAGLFGLNRRGERIRPRAIRADSAE</sequence>
<reference evidence="14 15" key="1">
    <citation type="journal article" date="2018" name="Front. Microbiol.">
        <title>Prospects for Fungal Bioremediation of Acidic Radioactive Waste Sites: Characterization and Genome Sequence of Rhodotorula taiwanensis MD1149.</title>
        <authorList>
            <person name="Tkavc R."/>
            <person name="Matrosova V.Y."/>
            <person name="Grichenko O.E."/>
            <person name="Gostincar C."/>
            <person name="Volpe R.P."/>
            <person name="Klimenkova P."/>
            <person name="Gaidamakova E.K."/>
            <person name="Zhou C.E."/>
            <person name="Stewart B.J."/>
            <person name="Lyman M.G."/>
            <person name="Malfatti S.A."/>
            <person name="Rubinfeld B."/>
            <person name="Courtot M."/>
            <person name="Singh J."/>
            <person name="Dalgard C.L."/>
            <person name="Hamilton T."/>
            <person name="Frey K.G."/>
            <person name="Gunde-Cimerman N."/>
            <person name="Dugan L."/>
            <person name="Daly M.J."/>
        </authorList>
    </citation>
    <scope>NUCLEOTIDE SEQUENCE [LARGE SCALE GENOMIC DNA]</scope>
    <source>
        <strain evidence="14 15">MD1149</strain>
    </source>
</reference>
<dbReference type="Gene3D" id="3.40.50.10810">
    <property type="entry name" value="Tandem AAA-ATPase domain"/>
    <property type="match status" value="1"/>
</dbReference>
<dbReference type="GO" id="GO:0005524">
    <property type="term" value="F:ATP binding"/>
    <property type="evidence" value="ECO:0007669"/>
    <property type="project" value="UniProtKB-KW"/>
</dbReference>
<dbReference type="InterPro" id="IPR014001">
    <property type="entry name" value="Helicase_ATP-bd"/>
</dbReference>
<evidence type="ECO:0000256" key="7">
    <source>
        <dbReference type="ARBA" id="ARBA00022833"/>
    </source>
</evidence>
<dbReference type="GO" id="GO:0016787">
    <property type="term" value="F:hydrolase activity"/>
    <property type="evidence" value="ECO:0007669"/>
    <property type="project" value="UniProtKB-KW"/>
</dbReference>
<evidence type="ECO:0000313" key="15">
    <source>
        <dbReference type="Proteomes" id="UP000237144"/>
    </source>
</evidence>
<keyword evidence="10" id="KW-0175">Coiled coil</keyword>
<dbReference type="InterPro" id="IPR001841">
    <property type="entry name" value="Znf_RING"/>
</dbReference>
<dbReference type="STRING" id="741276.A0A2S5B3C7"/>
<dbReference type="SMART" id="SM00184">
    <property type="entry name" value="RING"/>
    <property type="match status" value="1"/>
</dbReference>
<feature type="region of interest" description="Disordered" evidence="11">
    <location>
        <begin position="152"/>
        <end position="226"/>
    </location>
</feature>
<keyword evidence="4 9" id="KW-0863">Zinc-finger</keyword>
<feature type="region of interest" description="Disordered" evidence="11">
    <location>
        <begin position="853"/>
        <end position="877"/>
    </location>
</feature>
<dbReference type="GO" id="GO:0008094">
    <property type="term" value="F:ATP-dependent activity, acting on DNA"/>
    <property type="evidence" value="ECO:0007669"/>
    <property type="project" value="TreeGrafter"/>
</dbReference>
<dbReference type="GO" id="GO:0005634">
    <property type="term" value="C:nucleus"/>
    <property type="evidence" value="ECO:0007669"/>
    <property type="project" value="TreeGrafter"/>
</dbReference>
<keyword evidence="7" id="KW-0862">Zinc</keyword>
<evidence type="ECO:0000259" key="12">
    <source>
        <dbReference type="PROSITE" id="PS50089"/>
    </source>
</evidence>
<organism evidence="14 15">
    <name type="scientific">Rhodotorula taiwanensis</name>
    <dbReference type="NCBI Taxonomy" id="741276"/>
    <lineage>
        <taxon>Eukaryota</taxon>
        <taxon>Fungi</taxon>
        <taxon>Dikarya</taxon>
        <taxon>Basidiomycota</taxon>
        <taxon>Pucciniomycotina</taxon>
        <taxon>Microbotryomycetes</taxon>
        <taxon>Sporidiobolales</taxon>
        <taxon>Sporidiobolaceae</taxon>
        <taxon>Rhodotorula</taxon>
    </lineage>
</organism>
<dbReference type="Pfam" id="PF14634">
    <property type="entry name" value="zf-RING_5"/>
    <property type="match status" value="1"/>
</dbReference>
<comment type="caution">
    <text evidence="14">The sequence shown here is derived from an EMBL/GenBank/DDBJ whole genome shotgun (WGS) entry which is preliminary data.</text>
</comment>
<dbReference type="InterPro" id="IPR049730">
    <property type="entry name" value="SNF2/RAD54-like_C"/>
</dbReference>
<feature type="compositionally biased region" description="Basic and acidic residues" evidence="11">
    <location>
        <begin position="213"/>
        <end position="222"/>
    </location>
</feature>
<dbReference type="InterPro" id="IPR001650">
    <property type="entry name" value="Helicase_C-like"/>
</dbReference>